<keyword evidence="2" id="KW-1185">Reference proteome</keyword>
<organism evidence="1 2">
    <name type="scientific">Tistlia consotensis USBA 355</name>
    <dbReference type="NCBI Taxonomy" id="560819"/>
    <lineage>
        <taxon>Bacteria</taxon>
        <taxon>Pseudomonadati</taxon>
        <taxon>Pseudomonadota</taxon>
        <taxon>Alphaproteobacteria</taxon>
        <taxon>Rhodospirillales</taxon>
        <taxon>Rhodovibrionaceae</taxon>
        <taxon>Tistlia</taxon>
    </lineage>
</organism>
<protein>
    <submittedName>
        <fullName evidence="1">Uncharacterized conserved protein</fullName>
    </submittedName>
</protein>
<dbReference type="SUPFAM" id="SSF101908">
    <property type="entry name" value="Putative isomerase YbhE"/>
    <property type="match status" value="1"/>
</dbReference>
<gene>
    <name evidence="1" type="ORF">SAMN05428998_12187</name>
</gene>
<dbReference type="InterPro" id="IPR013211">
    <property type="entry name" value="LVIVD"/>
</dbReference>
<accession>A0A1Y6CDA2</accession>
<dbReference type="RefSeq" id="WP_085124820.1">
    <property type="nucleotide sequence ID" value="NZ_FWZX01000021.1"/>
</dbReference>
<dbReference type="EMBL" id="FWZX01000021">
    <property type="protein sequence ID" value="SMF57387.1"/>
    <property type="molecule type" value="Genomic_DNA"/>
</dbReference>
<dbReference type="Proteomes" id="UP000192917">
    <property type="component" value="Unassembled WGS sequence"/>
</dbReference>
<reference evidence="1 2" key="1">
    <citation type="submission" date="2017-04" db="EMBL/GenBank/DDBJ databases">
        <authorList>
            <person name="Afonso C.L."/>
            <person name="Miller P.J."/>
            <person name="Scott M.A."/>
            <person name="Spackman E."/>
            <person name="Goraichik I."/>
            <person name="Dimitrov K.M."/>
            <person name="Suarez D.L."/>
            <person name="Swayne D.E."/>
        </authorList>
    </citation>
    <scope>NUCLEOTIDE SEQUENCE [LARGE SCALE GENOMIC DNA]</scope>
    <source>
        <strain evidence="1 2">USBA 355</strain>
    </source>
</reference>
<proteinExistence type="predicted"/>
<dbReference type="AlphaFoldDB" id="A0A1Y6CDA2"/>
<sequence>MSRAENTKLIANIDCPGGGQVWVDGTTLYVGHMRPPSGTSIYDISDPSKPRLLSRIEVPEGWHSHKVRVANGLMIVNHERFGQAAPEFGGGIAIYDVSNPAEPKPISKWMTHGKGVHRYDFDGRYAYLSPTAEGFVGNIAMIVDLQDPTKPEEVGRWWIPGQWAAGGEENPWTDYVPPRCHHPLRVGNRLYVSYWHHGFFILDVSDLSKPTLISHRNTSLSFPHPTHTCLRMPMTLKGREIMLVADEDVAKLYPSAPAFAWVYDITDERNPISIATFQVAGIDTDGSPQEPMTGCHQPSERLTGTSVVPFAWFAQGLRLVDFADPFAPREVGFYQPDAPAGFERSSSNDVTLDKRGLIYLIDRQRGVDIIETTCF</sequence>
<evidence type="ECO:0000313" key="1">
    <source>
        <dbReference type="EMBL" id="SMF57387.1"/>
    </source>
</evidence>
<evidence type="ECO:0000313" key="2">
    <source>
        <dbReference type="Proteomes" id="UP000192917"/>
    </source>
</evidence>
<name>A0A1Y6CDA2_9PROT</name>
<dbReference type="Pfam" id="PF08309">
    <property type="entry name" value="LVIVD"/>
    <property type="match status" value="3"/>
</dbReference>
<dbReference type="STRING" id="560819.SAMN05428998_12187"/>